<dbReference type="Proteomes" id="UP000268014">
    <property type="component" value="Unassembled WGS sequence"/>
</dbReference>
<organism evidence="3">
    <name type="scientific">Haemonchus placei</name>
    <name type="common">Barber's pole worm</name>
    <dbReference type="NCBI Taxonomy" id="6290"/>
    <lineage>
        <taxon>Eukaryota</taxon>
        <taxon>Metazoa</taxon>
        <taxon>Ecdysozoa</taxon>
        <taxon>Nematoda</taxon>
        <taxon>Chromadorea</taxon>
        <taxon>Rhabditida</taxon>
        <taxon>Rhabditina</taxon>
        <taxon>Rhabditomorpha</taxon>
        <taxon>Strongyloidea</taxon>
        <taxon>Trichostrongylidae</taxon>
        <taxon>Haemonchus</taxon>
    </lineage>
</organism>
<dbReference type="EMBL" id="UZAF01019557">
    <property type="protein sequence ID" value="VDO61399.1"/>
    <property type="molecule type" value="Genomic_DNA"/>
</dbReference>
<dbReference type="PANTHER" id="PTHR47331">
    <property type="entry name" value="PHD-TYPE DOMAIN-CONTAINING PROTEIN"/>
    <property type="match status" value="1"/>
</dbReference>
<reference evidence="3" key="1">
    <citation type="submission" date="2017-02" db="UniProtKB">
        <authorList>
            <consortium name="WormBaseParasite"/>
        </authorList>
    </citation>
    <scope>IDENTIFICATION</scope>
</reference>
<accession>A0A0N4WY09</accession>
<dbReference type="OrthoDB" id="5866796at2759"/>
<sequence length="386" mass="44024">MSTISACKASLTEVLTALETTREVDNEAYMDYMQQSKIEDGTVAAEALIHTLHARLEEVCARLEALRSDSHHPKADNELNARVLKKFFASSKFIDGLLYVQFPWKASHPKLLDRKELEAKRRFTKFNFNGQSETLLVFFGLKTRLARKQATIYAYFDLHASLSGLTRHHLCSQLPYNTICTVFAGPLFKEIERNTYVNNVAFGAETHDEAIKKYETAKSVFGDMHMNLRHFVCNSKLVNNSTPQEDRVASSEHTTLLGIVWNYHKDLLSMTIKTLHVPIHSKRTALRAPASKYDPLGLLTPFFSNVEMFVQDRWAKELTWNNALDHSDRQRWSDLLADPKYPLPSVPRLVIPADKTPSCGELCVFGDVRISSMSIRVSYLFQTRYG</sequence>
<dbReference type="InterPro" id="IPR008042">
    <property type="entry name" value="Retrotrans_Pao"/>
</dbReference>
<keyword evidence="2" id="KW-1185">Reference proteome</keyword>
<protein>
    <submittedName>
        <fullName evidence="3">P4Hc domain-containing protein</fullName>
    </submittedName>
</protein>
<name>A0A0N4WY09_HAEPC</name>
<proteinExistence type="predicted"/>
<evidence type="ECO:0000313" key="1">
    <source>
        <dbReference type="EMBL" id="VDO61399.1"/>
    </source>
</evidence>
<dbReference type="Pfam" id="PF05380">
    <property type="entry name" value="Peptidase_A17"/>
    <property type="match status" value="1"/>
</dbReference>
<dbReference type="AlphaFoldDB" id="A0A0N4WY09"/>
<evidence type="ECO:0000313" key="2">
    <source>
        <dbReference type="Proteomes" id="UP000268014"/>
    </source>
</evidence>
<evidence type="ECO:0000313" key="3">
    <source>
        <dbReference type="WBParaSite" id="HPLM_0001673601-mRNA-1"/>
    </source>
</evidence>
<dbReference type="OMA" id="IQNNAND"/>
<gene>
    <name evidence="1" type="ORF">HPLM_LOCUS16728</name>
</gene>
<dbReference type="WBParaSite" id="HPLM_0001673601-mRNA-1">
    <property type="protein sequence ID" value="HPLM_0001673601-mRNA-1"/>
    <property type="gene ID" value="HPLM_0001673601"/>
</dbReference>
<reference evidence="1 2" key="2">
    <citation type="submission" date="2018-11" db="EMBL/GenBank/DDBJ databases">
        <authorList>
            <consortium name="Pathogen Informatics"/>
        </authorList>
    </citation>
    <scope>NUCLEOTIDE SEQUENCE [LARGE SCALE GENOMIC DNA]</scope>
    <source>
        <strain evidence="1 2">MHpl1</strain>
    </source>
</reference>